<evidence type="ECO:0000256" key="1">
    <source>
        <dbReference type="ARBA" id="ARBA00022803"/>
    </source>
</evidence>
<reference evidence="3 4" key="1">
    <citation type="journal article" date="2013" name="BMC Genomics">
        <title>Genome sequencing and comparative genomics of honey bee microsporidia, Nosema apis reveal novel insights into host-parasite interactions.</title>
        <authorList>
            <person name="Chen Yp."/>
            <person name="Pettis J.S."/>
            <person name="Zhao Y."/>
            <person name="Liu X."/>
            <person name="Tallon L.J."/>
            <person name="Sadzewicz L.D."/>
            <person name="Li R."/>
            <person name="Zheng H."/>
            <person name="Huang S."/>
            <person name="Zhang X."/>
            <person name="Hamilton M.C."/>
            <person name="Pernal S.F."/>
            <person name="Melathopoulos A.P."/>
            <person name="Yan X."/>
            <person name="Evans J.D."/>
        </authorList>
    </citation>
    <scope>NUCLEOTIDE SEQUENCE [LARGE SCALE GENOMIC DNA]</scope>
    <source>
        <strain evidence="3 4">BRL 01</strain>
    </source>
</reference>
<gene>
    <name evidence="3" type="ORF">NAPIS_ORF02037</name>
</gene>
<dbReference type="PANTHER" id="PTHR12558">
    <property type="entry name" value="CELL DIVISION CYCLE 16,23,27"/>
    <property type="match status" value="1"/>
</dbReference>
<dbReference type="Proteomes" id="UP000053780">
    <property type="component" value="Unassembled WGS sequence"/>
</dbReference>
<dbReference type="EMBL" id="KE647291">
    <property type="protein sequence ID" value="EQB60395.1"/>
    <property type="molecule type" value="Genomic_DNA"/>
</dbReference>
<keyword evidence="4" id="KW-1185">Reference proteome</keyword>
<sequence length="414" mass="49265">MNTPTSIYYEFLCYKKIKEFKKALNALKSLLYKSLEIELLDLENFIVDLNDKEHFYNEMGLLHTQLYDKDSANKFFLESFSIFPLYNTVENIINEGLNVNIKTNTYYDNVIKIMLIKEKAKPFLLKEPKPSYHDILDKYIQNTPGIGSYILAFLGKQIFDLGYIEESKKIFYLVRSKDPKFIIYMDYLSTALWHSSDITELGILCKNLIIDSPNHPNTWKALGNFYNHKNDYSRSMLSLKRSRYIINDYTTLNLLGFESIHRNEYLEALDYFKKSQLMLKNNYKSYYGCALVYEKLDKKDSADYFYRKCFFNNQMKVMGMKFYIKNNNIDAAIKIYKNAFEINTSDITKIIKMTIDNKEKFDRVEEFLVLEFVEVLIHLNLLDHALNVLHIVEYRGDTYYKKREMIFEKKHNLI</sequence>
<dbReference type="InterPro" id="IPR011990">
    <property type="entry name" value="TPR-like_helical_dom_sf"/>
</dbReference>
<dbReference type="AlphaFoldDB" id="T0MH61"/>
<accession>T0MH61</accession>
<comment type="similarity">
    <text evidence="2">Belongs to the APC3/CDC27 family.</text>
</comment>
<dbReference type="HOGENOM" id="CLU_034743_0_0_1"/>
<dbReference type="VEuPathDB" id="MicrosporidiaDB:NAPIS_ORF02037"/>
<evidence type="ECO:0000313" key="3">
    <source>
        <dbReference type="EMBL" id="EQB60395.1"/>
    </source>
</evidence>
<dbReference type="PANTHER" id="PTHR12558:SF13">
    <property type="entry name" value="CELL DIVISION CYCLE PROTEIN 27 HOMOLOG"/>
    <property type="match status" value="1"/>
</dbReference>
<dbReference type="GO" id="GO:0005680">
    <property type="term" value="C:anaphase-promoting complex"/>
    <property type="evidence" value="ECO:0007669"/>
    <property type="project" value="UniProtKB-ARBA"/>
</dbReference>
<evidence type="ECO:0000256" key="2">
    <source>
        <dbReference type="ARBA" id="ARBA00038210"/>
    </source>
</evidence>
<proteinExistence type="inferred from homology"/>
<dbReference type="SUPFAM" id="SSF48452">
    <property type="entry name" value="TPR-like"/>
    <property type="match status" value="1"/>
</dbReference>
<protein>
    <submittedName>
        <fullName evidence="3">20s cyclosome subunit ( nuc2 cdc27)</fullName>
    </submittedName>
</protein>
<dbReference type="Gene3D" id="1.25.40.10">
    <property type="entry name" value="Tetratricopeptide repeat domain"/>
    <property type="match status" value="2"/>
</dbReference>
<dbReference type="OrthoDB" id="10248520at2759"/>
<organism evidence="3 4">
    <name type="scientific">Vairimorpha apis BRL 01</name>
    <dbReference type="NCBI Taxonomy" id="1037528"/>
    <lineage>
        <taxon>Eukaryota</taxon>
        <taxon>Fungi</taxon>
        <taxon>Fungi incertae sedis</taxon>
        <taxon>Microsporidia</taxon>
        <taxon>Nosematidae</taxon>
        <taxon>Vairimorpha</taxon>
    </lineage>
</organism>
<keyword evidence="1" id="KW-0802">TPR repeat</keyword>
<evidence type="ECO:0000313" key="4">
    <source>
        <dbReference type="Proteomes" id="UP000053780"/>
    </source>
</evidence>
<name>T0MH61_9MICR</name>